<dbReference type="InterPro" id="IPR012338">
    <property type="entry name" value="Beta-lactam/transpept-like"/>
</dbReference>
<proteinExistence type="predicted"/>
<organism evidence="17 18">
    <name type="scientific">Desulforhabdus amnigena</name>
    <dbReference type="NCBI Taxonomy" id="40218"/>
    <lineage>
        <taxon>Bacteria</taxon>
        <taxon>Pseudomonadati</taxon>
        <taxon>Thermodesulfobacteriota</taxon>
        <taxon>Syntrophobacteria</taxon>
        <taxon>Syntrophobacterales</taxon>
        <taxon>Syntrophobacteraceae</taxon>
        <taxon>Desulforhabdus</taxon>
    </lineage>
</organism>
<dbReference type="SUPFAM" id="SSF56601">
    <property type="entry name" value="beta-lactamase/transpeptidase-like"/>
    <property type="match status" value="1"/>
</dbReference>
<dbReference type="GO" id="GO:0008658">
    <property type="term" value="F:penicillin binding"/>
    <property type="evidence" value="ECO:0007669"/>
    <property type="project" value="InterPro"/>
</dbReference>
<evidence type="ECO:0000256" key="10">
    <source>
        <dbReference type="ARBA" id="ARBA00022984"/>
    </source>
</evidence>
<keyword evidence="10" id="KW-0573">Peptidoglycan synthesis</keyword>
<dbReference type="Gene3D" id="3.90.1310.10">
    <property type="entry name" value="Penicillin-binding protein 2a (Domain 2)"/>
    <property type="match status" value="1"/>
</dbReference>
<dbReference type="GO" id="GO:0005886">
    <property type="term" value="C:plasma membrane"/>
    <property type="evidence" value="ECO:0007669"/>
    <property type="project" value="UniProtKB-SubCell"/>
</dbReference>
<evidence type="ECO:0000256" key="6">
    <source>
        <dbReference type="ARBA" id="ARBA00022670"/>
    </source>
</evidence>
<evidence type="ECO:0000256" key="13">
    <source>
        <dbReference type="ARBA" id="ARBA00023316"/>
    </source>
</evidence>
<dbReference type="InterPro" id="IPR036138">
    <property type="entry name" value="PBP_dimer_sf"/>
</dbReference>
<feature type="domain" description="Penicillin-binding protein dimerisation" evidence="16">
    <location>
        <begin position="71"/>
        <end position="241"/>
    </location>
</feature>
<dbReference type="GO" id="GO:0009252">
    <property type="term" value="P:peptidoglycan biosynthetic process"/>
    <property type="evidence" value="ECO:0007669"/>
    <property type="project" value="UniProtKB-KW"/>
</dbReference>
<dbReference type="EMBL" id="BSDR01000001">
    <property type="protein sequence ID" value="GLI35609.1"/>
    <property type="molecule type" value="Genomic_DNA"/>
</dbReference>
<evidence type="ECO:0000256" key="12">
    <source>
        <dbReference type="ARBA" id="ARBA00023136"/>
    </source>
</evidence>
<keyword evidence="12 14" id="KW-0472">Membrane</keyword>
<dbReference type="Gene3D" id="3.40.710.10">
    <property type="entry name" value="DD-peptidase/beta-lactamase superfamily"/>
    <property type="match status" value="1"/>
</dbReference>
<dbReference type="NCBIfam" id="TIGR03423">
    <property type="entry name" value="pbp2_mrdA"/>
    <property type="match status" value="1"/>
</dbReference>
<evidence type="ECO:0000259" key="16">
    <source>
        <dbReference type="Pfam" id="PF03717"/>
    </source>
</evidence>
<keyword evidence="4" id="KW-0997">Cell inner membrane</keyword>
<keyword evidence="5" id="KW-0121">Carboxypeptidase</keyword>
<dbReference type="Proteomes" id="UP001144372">
    <property type="component" value="Unassembled WGS sequence"/>
</dbReference>
<dbReference type="InterPro" id="IPR001460">
    <property type="entry name" value="PCN-bd_Tpept"/>
</dbReference>
<keyword evidence="8" id="KW-0378">Hydrolase</keyword>
<dbReference type="GO" id="GO:0009002">
    <property type="term" value="F:serine-type D-Ala-D-Ala carboxypeptidase activity"/>
    <property type="evidence" value="ECO:0007669"/>
    <property type="project" value="InterPro"/>
</dbReference>
<evidence type="ECO:0000256" key="3">
    <source>
        <dbReference type="ARBA" id="ARBA00022475"/>
    </source>
</evidence>
<accession>A0A9W6L9K8</accession>
<keyword evidence="18" id="KW-1185">Reference proteome</keyword>
<dbReference type="Gene3D" id="3.30.1390.30">
    <property type="entry name" value="Penicillin-binding protein 2a, domain 3"/>
    <property type="match status" value="1"/>
</dbReference>
<dbReference type="SUPFAM" id="SSF56519">
    <property type="entry name" value="Penicillin binding protein dimerisation domain"/>
    <property type="match status" value="1"/>
</dbReference>
<evidence type="ECO:0000259" key="15">
    <source>
        <dbReference type="Pfam" id="PF00905"/>
    </source>
</evidence>
<dbReference type="PANTHER" id="PTHR30627:SF2">
    <property type="entry name" value="PEPTIDOGLYCAN D,D-TRANSPEPTIDASE MRDA"/>
    <property type="match status" value="1"/>
</dbReference>
<protein>
    <submittedName>
        <fullName evidence="17">Penicillin-binding protein 2</fullName>
    </submittedName>
</protein>
<dbReference type="InterPro" id="IPR017790">
    <property type="entry name" value="Penicillin-binding_protein_2"/>
</dbReference>
<keyword evidence="11 14" id="KW-1133">Transmembrane helix</keyword>
<reference evidence="17" key="1">
    <citation type="submission" date="2022-12" db="EMBL/GenBank/DDBJ databases">
        <title>Reference genome sequencing for broad-spectrum identification of bacterial and archaeal isolates by mass spectrometry.</title>
        <authorList>
            <person name="Sekiguchi Y."/>
            <person name="Tourlousse D.M."/>
        </authorList>
    </citation>
    <scope>NUCLEOTIDE SEQUENCE</scope>
    <source>
        <strain evidence="17">ASRB1</strain>
    </source>
</reference>
<evidence type="ECO:0000256" key="2">
    <source>
        <dbReference type="ARBA" id="ARBA00004236"/>
    </source>
</evidence>
<dbReference type="Pfam" id="PF03717">
    <property type="entry name" value="PBP_dimer"/>
    <property type="match status" value="1"/>
</dbReference>
<evidence type="ECO:0000256" key="1">
    <source>
        <dbReference type="ARBA" id="ARBA00004167"/>
    </source>
</evidence>
<name>A0A9W6L9K8_9BACT</name>
<keyword evidence="7 14" id="KW-0812">Transmembrane</keyword>
<dbReference type="FunFam" id="3.40.710.10:FF:000024">
    <property type="entry name" value="Penicillin-binding protein 2"/>
    <property type="match status" value="1"/>
</dbReference>
<evidence type="ECO:0000256" key="9">
    <source>
        <dbReference type="ARBA" id="ARBA00022960"/>
    </source>
</evidence>
<keyword evidence="9" id="KW-0133">Cell shape</keyword>
<evidence type="ECO:0000256" key="5">
    <source>
        <dbReference type="ARBA" id="ARBA00022645"/>
    </source>
</evidence>
<dbReference type="GO" id="GO:0071555">
    <property type="term" value="P:cell wall organization"/>
    <property type="evidence" value="ECO:0007669"/>
    <property type="project" value="UniProtKB-KW"/>
</dbReference>
<dbReference type="GO" id="GO:0071972">
    <property type="term" value="F:peptidoglycan L,D-transpeptidase activity"/>
    <property type="evidence" value="ECO:0007669"/>
    <property type="project" value="TreeGrafter"/>
</dbReference>
<dbReference type="Pfam" id="PF00905">
    <property type="entry name" value="Transpeptidase"/>
    <property type="match status" value="1"/>
</dbReference>
<keyword evidence="13" id="KW-0961">Cell wall biogenesis/degradation</keyword>
<dbReference type="PANTHER" id="PTHR30627">
    <property type="entry name" value="PEPTIDOGLYCAN D,D-TRANSPEPTIDASE"/>
    <property type="match status" value="1"/>
</dbReference>
<dbReference type="AlphaFoldDB" id="A0A9W6L9K8"/>
<sequence length="625" mass="69467">MDAKKKKSEILHLVNWEVAETTVFQKQYFLLAGLMLLILLVYLLRLWHLQILEGSKYRYQSENNRIRLEDIPAPRGIIFDRNGIPLVENRPAYHLLLIREDVQDMDQTIRELAQLCNKPPEEFFGIVEANKTTPKFMPIRLVADLDRDCLARIEAHKVRLPGVVIQLEPKREYRWNGTAAHLIGYLSEITEAELKSEDYEGYFAGEDIGRFGVESAFEKYLHGKRGGRQVEVDAIGRRMRVLDEVLPIPGRNLWLTIDIEVQKVAESCLEGSVGGIVALDPNNGAVLAMASRPTFDQEQFIRGLNKEQWQALSKDPNHPLLNRCIGSAYPPGSTYKAIVALAALKEGMVTPETNFGCPGFLYFAGRKYRCWRDRGHGSVDVERALIQSCDVYFYQAGLRLGVDRIAQYAHYFGLGERTGIGLKGENPGNIPTAAWKKKVFHVPWQKGETLSIAIGQGFDTATPLQMANAFAAIGNGGKLWQPFVVRRIEGGNSDEIDEMKGKLKRTIPVDARYFQVVQKGLCGVVQDERGTAHSAIKDRSIPISGKTGTAQVVKLAEGANRKLAAKMAKLTERDHAWFVAYAPSVDPKIAVAVLVEHGGHGSSTAAPLAQRVIAAYLNGGAAEPK</sequence>
<comment type="subcellular location">
    <subcellularLocation>
        <location evidence="2">Cell membrane</location>
    </subcellularLocation>
    <subcellularLocation>
        <location evidence="1">Membrane</location>
        <topology evidence="1">Single-pass membrane protein</topology>
    </subcellularLocation>
</comment>
<evidence type="ECO:0000256" key="7">
    <source>
        <dbReference type="ARBA" id="ARBA00022692"/>
    </source>
</evidence>
<dbReference type="GO" id="GO:0006508">
    <property type="term" value="P:proteolysis"/>
    <property type="evidence" value="ECO:0007669"/>
    <property type="project" value="UniProtKB-KW"/>
</dbReference>
<dbReference type="InterPro" id="IPR005311">
    <property type="entry name" value="PBP_dimer"/>
</dbReference>
<evidence type="ECO:0000256" key="14">
    <source>
        <dbReference type="SAM" id="Phobius"/>
    </source>
</evidence>
<dbReference type="RefSeq" id="WP_281795584.1">
    <property type="nucleotide sequence ID" value="NZ_BSDR01000001.1"/>
</dbReference>
<evidence type="ECO:0000256" key="11">
    <source>
        <dbReference type="ARBA" id="ARBA00022989"/>
    </source>
</evidence>
<feature type="domain" description="Penicillin-binding protein transpeptidase" evidence="15">
    <location>
        <begin position="274"/>
        <end position="613"/>
    </location>
</feature>
<keyword evidence="3" id="KW-1003">Cell membrane</keyword>
<comment type="caution">
    <text evidence="17">The sequence shown here is derived from an EMBL/GenBank/DDBJ whole genome shotgun (WGS) entry which is preliminary data.</text>
</comment>
<gene>
    <name evidence="17" type="primary">mrdA</name>
    <name evidence="17" type="ORF">DAMNIGENAA_30420</name>
</gene>
<evidence type="ECO:0000313" key="17">
    <source>
        <dbReference type="EMBL" id="GLI35609.1"/>
    </source>
</evidence>
<feature type="transmembrane region" description="Helical" evidence="14">
    <location>
        <begin position="28"/>
        <end position="47"/>
    </location>
</feature>
<evidence type="ECO:0000256" key="8">
    <source>
        <dbReference type="ARBA" id="ARBA00022801"/>
    </source>
</evidence>
<dbReference type="GO" id="GO:0008360">
    <property type="term" value="P:regulation of cell shape"/>
    <property type="evidence" value="ECO:0007669"/>
    <property type="project" value="UniProtKB-KW"/>
</dbReference>
<dbReference type="InterPro" id="IPR050515">
    <property type="entry name" value="Beta-lactam/transpept"/>
</dbReference>
<evidence type="ECO:0000313" key="18">
    <source>
        <dbReference type="Proteomes" id="UP001144372"/>
    </source>
</evidence>
<keyword evidence="6" id="KW-0645">Protease</keyword>
<evidence type="ECO:0000256" key="4">
    <source>
        <dbReference type="ARBA" id="ARBA00022519"/>
    </source>
</evidence>